<evidence type="ECO:0000313" key="6">
    <source>
        <dbReference type="Proteomes" id="UP000284706"/>
    </source>
</evidence>
<keyword evidence="3" id="KW-0539">Nucleus</keyword>
<feature type="compositionally biased region" description="Pro residues" evidence="4">
    <location>
        <begin position="200"/>
        <end position="209"/>
    </location>
</feature>
<comment type="caution">
    <text evidence="5">The sequence shown here is derived from an EMBL/GenBank/DDBJ whole genome shotgun (WGS) entry which is preliminary data.</text>
</comment>
<feature type="region of interest" description="Disordered" evidence="4">
    <location>
        <begin position="25"/>
        <end position="49"/>
    </location>
</feature>
<feature type="compositionally biased region" description="Low complexity" evidence="4">
    <location>
        <begin position="138"/>
        <end position="147"/>
    </location>
</feature>
<gene>
    <name evidence="5" type="ORF">CVT26_015600</name>
</gene>
<name>A0A409XYR7_9AGAR</name>
<sequence>MPMAELPPTPRRHLVQSLARFERLGLHANRDSPEPEEGFNPIRRKQNPHSIYDETKWPNLDYSDMKSISKTRAKSKFLLTDGDLKDLCWERGPIYKHEHSHKYLCTELRHRAWQKHGGPAGLQFALKENTKKKKQKKVAAAAANQAAPRRRVAGRAPNTPLGRRPGPGPSQLQPRSSPGDDLASSDSESDDEALEEFQLPSPPTSPVPVTPRRGGATSELRGVQPSTPSSSRAPHRAQETRVSRQVDIDLTLTDEGEVVDPYPTPSRRRTGSQPNHRGSSTMPRNLKFLGYVDSGTFTPTFTPTSKPREPTISRVINRSDGKRSESQTMAAAEQAQPLPRPPPRHLATSLAHFQALKIRANYDKPELQGGFKPIRLMPNIHSNYDESTWHPIDYGRKDQMSKKEATVHYVLTPNDLRDLCWEKGEFYKYQHYHNYLCSELLRRAFEKHGGPSGLQFARVKARERMKAKAAAAAKIASNSRRRPAASSV</sequence>
<reference evidence="5 6" key="1">
    <citation type="journal article" date="2018" name="Evol. Lett.">
        <title>Horizontal gene cluster transfer increased hallucinogenic mushroom diversity.</title>
        <authorList>
            <person name="Reynolds H.T."/>
            <person name="Vijayakumar V."/>
            <person name="Gluck-Thaler E."/>
            <person name="Korotkin H.B."/>
            <person name="Matheny P.B."/>
            <person name="Slot J.C."/>
        </authorList>
    </citation>
    <scope>NUCLEOTIDE SEQUENCE [LARGE SCALE GENOMIC DNA]</scope>
    <source>
        <strain evidence="5 6">SRW20</strain>
    </source>
</reference>
<evidence type="ECO:0000256" key="3">
    <source>
        <dbReference type="ARBA" id="ARBA00023242"/>
    </source>
</evidence>
<evidence type="ECO:0000256" key="1">
    <source>
        <dbReference type="ARBA" id="ARBA00004123"/>
    </source>
</evidence>
<protein>
    <submittedName>
        <fullName evidence="5">Uncharacterized protein</fullName>
    </submittedName>
</protein>
<dbReference type="InterPro" id="IPR009061">
    <property type="entry name" value="DNA-bd_dom_put_sf"/>
</dbReference>
<dbReference type="CDD" id="cd21075">
    <property type="entry name" value="DBD_XPA-like"/>
    <property type="match status" value="2"/>
</dbReference>
<keyword evidence="6" id="KW-1185">Reference proteome</keyword>
<dbReference type="InParanoid" id="A0A409XYR7"/>
<dbReference type="GO" id="GO:0005634">
    <property type="term" value="C:nucleus"/>
    <property type="evidence" value="ECO:0007669"/>
    <property type="project" value="UniProtKB-SubCell"/>
</dbReference>
<evidence type="ECO:0000256" key="4">
    <source>
        <dbReference type="SAM" id="MobiDB-lite"/>
    </source>
</evidence>
<feature type="compositionally biased region" description="Basic and acidic residues" evidence="4">
    <location>
        <begin position="236"/>
        <end position="247"/>
    </location>
</feature>
<comment type="subcellular location">
    <subcellularLocation>
        <location evidence="1">Nucleus</location>
    </subcellularLocation>
</comment>
<feature type="compositionally biased region" description="Polar residues" evidence="4">
    <location>
        <begin position="271"/>
        <end position="283"/>
    </location>
</feature>
<dbReference type="AlphaFoldDB" id="A0A409XYR7"/>
<proteinExistence type="predicted"/>
<dbReference type="Gene3D" id="3.90.530.10">
    <property type="entry name" value="XPA C-terminal domain"/>
    <property type="match status" value="1"/>
</dbReference>
<feature type="compositionally biased region" description="Basic and acidic residues" evidence="4">
    <location>
        <begin position="306"/>
        <end position="325"/>
    </location>
</feature>
<dbReference type="EMBL" id="NHYE01001409">
    <property type="protein sequence ID" value="PPQ95861.1"/>
    <property type="molecule type" value="Genomic_DNA"/>
</dbReference>
<evidence type="ECO:0000313" key="5">
    <source>
        <dbReference type="EMBL" id="PPQ95861.1"/>
    </source>
</evidence>
<accession>A0A409XYR7</accession>
<organism evidence="5 6">
    <name type="scientific">Gymnopilus dilepis</name>
    <dbReference type="NCBI Taxonomy" id="231916"/>
    <lineage>
        <taxon>Eukaryota</taxon>
        <taxon>Fungi</taxon>
        <taxon>Dikarya</taxon>
        <taxon>Basidiomycota</taxon>
        <taxon>Agaricomycotina</taxon>
        <taxon>Agaricomycetes</taxon>
        <taxon>Agaricomycetidae</taxon>
        <taxon>Agaricales</taxon>
        <taxon>Agaricineae</taxon>
        <taxon>Hymenogastraceae</taxon>
        <taxon>Gymnopilus</taxon>
    </lineage>
</organism>
<dbReference type="OrthoDB" id="3058642at2759"/>
<keyword evidence="2" id="KW-0862">Zinc</keyword>
<dbReference type="Proteomes" id="UP000284706">
    <property type="component" value="Unassembled WGS sequence"/>
</dbReference>
<dbReference type="SUPFAM" id="SSF46955">
    <property type="entry name" value="Putative DNA-binding domain"/>
    <property type="match status" value="1"/>
</dbReference>
<evidence type="ECO:0000256" key="2">
    <source>
        <dbReference type="ARBA" id="ARBA00022833"/>
    </source>
</evidence>
<dbReference type="InterPro" id="IPR037129">
    <property type="entry name" value="XPA_sf"/>
</dbReference>
<feature type="region of interest" description="Disordered" evidence="4">
    <location>
        <begin position="131"/>
        <end position="284"/>
    </location>
</feature>
<feature type="region of interest" description="Disordered" evidence="4">
    <location>
        <begin position="298"/>
        <end position="344"/>
    </location>
</feature>